<dbReference type="Pfam" id="PF04352">
    <property type="entry name" value="ProQ"/>
    <property type="match status" value="1"/>
</dbReference>
<evidence type="ECO:0000313" key="6">
    <source>
        <dbReference type="EMBL" id="ADW66972.1"/>
    </source>
</evidence>
<dbReference type="SMART" id="SM00945">
    <property type="entry name" value="ProQ"/>
    <property type="match status" value="1"/>
</dbReference>
<evidence type="ECO:0000256" key="3">
    <source>
        <dbReference type="ARBA" id="ARBA00023186"/>
    </source>
</evidence>
<organism evidence="6">
    <name type="scientific">Yersinia pestis Java 9</name>
    <dbReference type="NCBI Taxonomy" id="880632"/>
    <lineage>
        <taxon>Bacteria</taxon>
        <taxon>Pseudomonadati</taxon>
        <taxon>Pseudomonadota</taxon>
        <taxon>Gammaproteobacteria</taxon>
        <taxon>Enterobacterales</taxon>
        <taxon>Yersiniaceae</taxon>
        <taxon>Yersinia</taxon>
    </lineage>
</organism>
<dbReference type="EMBL" id="CP002181">
    <property type="protein sequence ID" value="ADW66972.1"/>
    <property type="molecule type" value="Genomic_DNA"/>
</dbReference>
<accession>E8PSH2</accession>
<dbReference type="Gene3D" id="1.10.1710.10">
    <property type="entry name" value="ProQ/FinO domain"/>
    <property type="match status" value="1"/>
</dbReference>
<feature type="region of interest" description="Disordered" evidence="4">
    <location>
        <begin position="1"/>
        <end position="42"/>
    </location>
</feature>
<sequence>MSDHKRPVLTLKRKSSGLASRPAQNDIPKPPSPQQEKLSRKERLARNAEKLKRRGEAGIQLLVQYWPALFSTTQPKPLKIGILDDLLAYTADRGLELSQKLAKDALSVYAKRPAYLTAVSEGTTRFDLHGLPAGEITEKEREYSRKKLDKLREKTEVVGKPDAPAL</sequence>
<gene>
    <name evidence="6" type="ORF">YPJ_pJARS3648</name>
</gene>
<dbReference type="PANTHER" id="PTHR38106">
    <property type="entry name" value="RNA CHAPERONE PROQ"/>
    <property type="match status" value="1"/>
</dbReference>
<keyword evidence="3" id="KW-0143">Chaperone</keyword>
<keyword evidence="2" id="KW-0694">RNA-binding</keyword>
<dbReference type="RefSeq" id="WP_013583088.1">
    <property type="nucleotide sequence ID" value="NC_015068.1"/>
</dbReference>
<dbReference type="GO" id="GO:0005829">
    <property type="term" value="C:cytosol"/>
    <property type="evidence" value="ECO:0007669"/>
    <property type="project" value="TreeGrafter"/>
</dbReference>
<reference evidence="6" key="1">
    <citation type="journal article" date="2012" name="PLoS ONE">
        <title>Novel Plasmids and Resistance Phenotypes in Yersinia pestis: Unique Plasmid Inventory of Strain Java 9 Mediates High Levels of Arsenic Resistance.</title>
        <authorList>
            <person name="Eppinger M."/>
            <person name="Radnedge L."/>
            <person name="Andersen G."/>
            <person name="Vietri N."/>
            <person name="Severson G."/>
            <person name="Mou S."/>
            <person name="Ravel J."/>
            <person name="Worsham P.L."/>
        </authorList>
    </citation>
    <scope>NUCLEOTIDE SEQUENCE [LARGE SCALE GENOMIC DNA]</scope>
    <source>
        <strain evidence="6">Java 9</strain>
        <plasmid evidence="6">pJARS36</plasmid>
    </source>
</reference>
<protein>
    <submittedName>
        <fullName evidence="6">FinO protein</fullName>
    </submittedName>
</protein>
<dbReference type="InterPro" id="IPR036442">
    <property type="entry name" value="ProQ/FinO_sf"/>
</dbReference>
<keyword evidence="1" id="KW-0963">Cytoplasm</keyword>
<name>E8PSH2_YERPE</name>
<dbReference type="SUPFAM" id="SSF48657">
    <property type="entry name" value="FinO-like"/>
    <property type="match status" value="1"/>
</dbReference>
<geneLocation type="plasmid" evidence="6">
    <name>pJARS36</name>
</geneLocation>
<dbReference type="PANTHER" id="PTHR38106:SF1">
    <property type="entry name" value="RNA CHAPERONE PROQ"/>
    <property type="match status" value="1"/>
</dbReference>
<dbReference type="GO" id="GO:0034057">
    <property type="term" value="F:RNA strand-exchange activity"/>
    <property type="evidence" value="ECO:0007669"/>
    <property type="project" value="InterPro"/>
</dbReference>
<evidence type="ECO:0000256" key="1">
    <source>
        <dbReference type="ARBA" id="ARBA00022490"/>
    </source>
</evidence>
<evidence type="ECO:0000256" key="2">
    <source>
        <dbReference type="ARBA" id="ARBA00022884"/>
    </source>
</evidence>
<keyword evidence="6" id="KW-0614">Plasmid</keyword>
<dbReference type="GO" id="GO:0010608">
    <property type="term" value="P:post-transcriptional regulation of gene expression"/>
    <property type="evidence" value="ECO:0007669"/>
    <property type="project" value="InterPro"/>
</dbReference>
<dbReference type="AlphaFoldDB" id="E8PSH2"/>
<evidence type="ECO:0000256" key="4">
    <source>
        <dbReference type="SAM" id="MobiDB-lite"/>
    </source>
</evidence>
<dbReference type="InterPro" id="IPR023529">
    <property type="entry name" value="ProQ"/>
</dbReference>
<dbReference type="GO" id="GO:0033592">
    <property type="term" value="F:RNA strand annealing activity"/>
    <property type="evidence" value="ECO:0007669"/>
    <property type="project" value="InterPro"/>
</dbReference>
<evidence type="ECO:0000259" key="5">
    <source>
        <dbReference type="SMART" id="SM00945"/>
    </source>
</evidence>
<dbReference type="InterPro" id="IPR016103">
    <property type="entry name" value="ProQ/FinO"/>
</dbReference>
<feature type="domain" description="ProQ/FinO" evidence="5">
    <location>
        <begin position="49"/>
        <end position="164"/>
    </location>
</feature>
<proteinExistence type="predicted"/>